<keyword evidence="1" id="KW-1133">Transmembrane helix</keyword>
<gene>
    <name evidence="2" type="ORF">EUAN_09440</name>
</gene>
<dbReference type="RefSeq" id="WP_071062200.1">
    <property type="nucleotide sequence ID" value="NZ_MKIE01000003.1"/>
</dbReference>
<dbReference type="OrthoDB" id="3034820at2"/>
<feature type="transmembrane region" description="Helical" evidence="1">
    <location>
        <begin position="272"/>
        <end position="299"/>
    </location>
</feature>
<accession>A0A1S1V6Z8</accession>
<feature type="transmembrane region" description="Helical" evidence="1">
    <location>
        <begin position="320"/>
        <end position="340"/>
    </location>
</feature>
<feature type="transmembrane region" description="Helical" evidence="1">
    <location>
        <begin position="195"/>
        <end position="214"/>
    </location>
</feature>
<comment type="caution">
    <text evidence="2">The sequence shown here is derived from an EMBL/GenBank/DDBJ whole genome shotgun (WGS) entry which is preliminary data.</text>
</comment>
<sequence>MKKIWMMLFAIGLTFTAIFSVFLFSNREEYSQGYLDKYNRHMITVNHSDSSEVVEVVLKRLNEIAIENKVNLYRKLEFYDEKSKYNNDIYVAISDESKVKKTLYIGENENLKGDFNLDRNDIKDFNNLKVVVRPFMESKDEGLMGNYFVQSDDESAIKAVLEEFRNLGLEYNTIEFPPLLFNLGYTISQTGITPLIISLGIFLLSFVFISLYEISLRFKEISIYKLQGYRLFKVFGIFITEKLVYIAGLNLIAIVGLGIYDTISKNGNRLVAFLLFSLVVLAIYTVAILFIYGVSFLIARTIVIKDMIKGNKPLKLIGNVSYFGKYSFNMILIVLVFLLISKVGETSEKYKALNEFEKYKRFSVTRALTIFDESKEKEVDKKLEKFYEIQAEKTFFLQASDYFIKDEAFDRDAKAMNLIAKVEKVNYPIVTVSPSYFKYENVAGVNLSKLQSDSEYKLKVLLPENNAYDREELKQKIIATYIADKLGFSTIEESKSMEAKVEVEFMEYKGHKQFLFEHDNFFGKEQYGENPIYVLYSPKNISGQYAAMLYSNGRVFMDLGENSNYKSIRDEVKGSGLEENLTDGTNVYRYVAAYINNYEKEERIYRGVIAVVAVVWMLINAFSSITYLEGSKKLIIIKKLHGYNFLERHKGITAIYTGIAALVTAGVLAIYGSKHMGLTLGILVFDFTISLILLKLFENREIVKTMKGA</sequence>
<feature type="transmembrane region" description="Helical" evidence="1">
    <location>
        <begin position="677"/>
        <end position="697"/>
    </location>
</feature>
<dbReference type="AlphaFoldDB" id="A0A1S1V6Z8"/>
<dbReference type="Pfam" id="PF07242">
    <property type="entry name" value="DUF1430"/>
    <property type="match status" value="1"/>
</dbReference>
<dbReference type="EMBL" id="MKIE01000003">
    <property type="protein sequence ID" value="OHW62381.1"/>
    <property type="molecule type" value="Genomic_DNA"/>
</dbReference>
<reference evidence="2 3" key="1">
    <citation type="submission" date="2016-09" db="EMBL/GenBank/DDBJ databases">
        <title>Genome sequence of Eubacterium angustum.</title>
        <authorList>
            <person name="Poehlein A."/>
            <person name="Daniel R."/>
        </authorList>
    </citation>
    <scope>NUCLEOTIDE SEQUENCE [LARGE SCALE GENOMIC DNA]</scope>
    <source>
        <strain evidence="2 3">DSM 1989</strain>
    </source>
</reference>
<evidence type="ECO:0000256" key="1">
    <source>
        <dbReference type="SAM" id="Phobius"/>
    </source>
</evidence>
<name>A0A1S1V6Z8_9FIRM</name>
<keyword evidence="1" id="KW-0812">Transmembrane</keyword>
<evidence type="ECO:0008006" key="4">
    <source>
        <dbReference type="Google" id="ProtNLM"/>
    </source>
</evidence>
<feature type="transmembrane region" description="Helical" evidence="1">
    <location>
        <begin position="234"/>
        <end position="260"/>
    </location>
</feature>
<keyword evidence="1" id="KW-0472">Membrane</keyword>
<evidence type="ECO:0000313" key="3">
    <source>
        <dbReference type="Proteomes" id="UP000180254"/>
    </source>
</evidence>
<keyword evidence="3" id="KW-1185">Reference proteome</keyword>
<dbReference type="STRING" id="39480.EUAN_09440"/>
<organism evidence="2 3">
    <name type="scientific">Andreesenia angusta</name>
    <dbReference type="NCBI Taxonomy" id="39480"/>
    <lineage>
        <taxon>Bacteria</taxon>
        <taxon>Bacillati</taxon>
        <taxon>Bacillota</taxon>
        <taxon>Tissierellia</taxon>
        <taxon>Tissierellales</taxon>
        <taxon>Gottschalkiaceae</taxon>
        <taxon>Andreesenia</taxon>
    </lineage>
</organism>
<protein>
    <recommendedName>
        <fullName evidence="4">Bacteriocin-associated integral membrane protein</fullName>
    </recommendedName>
</protein>
<evidence type="ECO:0000313" key="2">
    <source>
        <dbReference type="EMBL" id="OHW62381.1"/>
    </source>
</evidence>
<feature type="transmembrane region" description="Helical" evidence="1">
    <location>
        <begin position="604"/>
        <end position="630"/>
    </location>
</feature>
<feature type="transmembrane region" description="Helical" evidence="1">
    <location>
        <begin position="651"/>
        <end position="671"/>
    </location>
</feature>
<dbReference type="Proteomes" id="UP000180254">
    <property type="component" value="Unassembled WGS sequence"/>
</dbReference>
<proteinExistence type="predicted"/>
<dbReference type="InterPro" id="IPR006541">
    <property type="entry name" value="Bacteriocin_ass"/>
</dbReference>